<accession>A0A5E4VUD3</accession>
<dbReference type="EMBL" id="CABPRU010000006">
    <property type="protein sequence ID" value="VVE15116.1"/>
    <property type="molecule type" value="Genomic_DNA"/>
</dbReference>
<protein>
    <submittedName>
        <fullName evidence="1">Uncharacterized protein</fullName>
    </submittedName>
</protein>
<organism evidence="1 2">
    <name type="scientific">Pandoraea terrigena</name>
    <dbReference type="NCBI Taxonomy" id="2508292"/>
    <lineage>
        <taxon>Bacteria</taxon>
        <taxon>Pseudomonadati</taxon>
        <taxon>Pseudomonadota</taxon>
        <taxon>Betaproteobacteria</taxon>
        <taxon>Burkholderiales</taxon>
        <taxon>Burkholderiaceae</taxon>
        <taxon>Pandoraea</taxon>
    </lineage>
</organism>
<gene>
    <name evidence="1" type="ORF">PTE31013_02858</name>
</gene>
<name>A0A5E4VUD3_9BURK</name>
<sequence>MAIRRRPLTAKGRNPQNVVLSRDVPGHFLIGFFPDAATHRVVTRAAAPDGEHGVARRAIAYGVVRYIRVYTRQRI</sequence>
<keyword evidence="2" id="KW-1185">Reference proteome</keyword>
<evidence type="ECO:0000313" key="2">
    <source>
        <dbReference type="Proteomes" id="UP000334380"/>
    </source>
</evidence>
<proteinExistence type="predicted"/>
<dbReference type="Proteomes" id="UP000334380">
    <property type="component" value="Unassembled WGS sequence"/>
</dbReference>
<reference evidence="1 2" key="1">
    <citation type="submission" date="2019-08" db="EMBL/GenBank/DDBJ databases">
        <authorList>
            <person name="Peeters C."/>
        </authorList>
    </citation>
    <scope>NUCLEOTIDE SEQUENCE [LARGE SCALE GENOMIC DNA]</scope>
    <source>
        <strain evidence="1 2">LMG 31013</strain>
    </source>
</reference>
<dbReference type="AlphaFoldDB" id="A0A5E4VUD3"/>
<evidence type="ECO:0000313" key="1">
    <source>
        <dbReference type="EMBL" id="VVE15116.1"/>
    </source>
</evidence>